<evidence type="ECO:0000256" key="2">
    <source>
        <dbReference type="ARBA" id="ARBA00023242"/>
    </source>
</evidence>
<name>A0A1S3E8I0_CICAR</name>
<keyword evidence="4" id="KW-1185">Reference proteome</keyword>
<dbReference type="Proteomes" id="UP000087171">
    <property type="component" value="Chromosome Ca5"/>
</dbReference>
<dbReference type="AlphaFoldDB" id="A0A1S3E8I0"/>
<dbReference type="GO" id="GO:0005634">
    <property type="term" value="C:nucleus"/>
    <property type="evidence" value="ECO:0007669"/>
    <property type="project" value="UniProtKB-SubCell"/>
</dbReference>
<dbReference type="InterPro" id="IPR008395">
    <property type="entry name" value="Agenet-like_dom"/>
</dbReference>
<evidence type="ECO:0000259" key="3">
    <source>
        <dbReference type="PROSITE" id="PS51138"/>
    </source>
</evidence>
<dbReference type="PANTHER" id="PTHR31917:SF163">
    <property type="entry name" value="AGENET DOMAIN PROTEIN"/>
    <property type="match status" value="1"/>
</dbReference>
<dbReference type="SMART" id="SM01191">
    <property type="entry name" value="ENT"/>
    <property type="match status" value="1"/>
</dbReference>
<accession>A0A1S3E8I0</accession>
<dbReference type="Pfam" id="PF05641">
    <property type="entry name" value="Agenet"/>
    <property type="match status" value="1"/>
</dbReference>
<dbReference type="SUPFAM" id="SSF158639">
    <property type="entry name" value="ENT-like"/>
    <property type="match status" value="1"/>
</dbReference>
<dbReference type="Pfam" id="PF03735">
    <property type="entry name" value="ENT"/>
    <property type="match status" value="1"/>
</dbReference>
<dbReference type="InterPro" id="IPR014002">
    <property type="entry name" value="Agenet_dom_plant"/>
</dbReference>
<evidence type="ECO:0000313" key="5">
    <source>
        <dbReference type="RefSeq" id="XP_004501301.1"/>
    </source>
</evidence>
<evidence type="ECO:0000256" key="1">
    <source>
        <dbReference type="ARBA" id="ARBA00004123"/>
    </source>
</evidence>
<dbReference type="RefSeq" id="XP_073225021.1">
    <property type="nucleotide sequence ID" value="XM_073368920.1"/>
</dbReference>
<protein>
    <submittedName>
        <fullName evidence="5">Uncharacterized protein LOC101515344 isoform X1</fullName>
    </submittedName>
</protein>
<dbReference type="SMART" id="SM00743">
    <property type="entry name" value="Agenet"/>
    <property type="match status" value="2"/>
</dbReference>
<reference evidence="4" key="1">
    <citation type="journal article" date="2013" name="Nat. Biotechnol.">
        <title>Draft genome sequence of chickpea (Cicer arietinum) provides a resource for trait improvement.</title>
        <authorList>
            <person name="Varshney R.K."/>
            <person name="Song C."/>
            <person name="Saxena R.K."/>
            <person name="Azam S."/>
            <person name="Yu S."/>
            <person name="Sharpe A.G."/>
            <person name="Cannon S."/>
            <person name="Baek J."/>
            <person name="Rosen B.D."/>
            <person name="Tar'an B."/>
            <person name="Millan T."/>
            <person name="Zhang X."/>
            <person name="Ramsay L.D."/>
            <person name="Iwata A."/>
            <person name="Wang Y."/>
            <person name="Nelson W."/>
            <person name="Farmer A.D."/>
            <person name="Gaur P.M."/>
            <person name="Soderlund C."/>
            <person name="Penmetsa R.V."/>
            <person name="Xu C."/>
            <person name="Bharti A.K."/>
            <person name="He W."/>
            <person name="Winter P."/>
            <person name="Zhao S."/>
            <person name="Hane J.K."/>
            <person name="Carrasquilla-Garcia N."/>
            <person name="Condie J.A."/>
            <person name="Upadhyaya H.D."/>
            <person name="Luo M.C."/>
            <person name="Thudi M."/>
            <person name="Gowda C.L."/>
            <person name="Singh N.P."/>
            <person name="Lichtenzveig J."/>
            <person name="Gali K.K."/>
            <person name="Rubio J."/>
            <person name="Nadarajan N."/>
            <person name="Dolezel J."/>
            <person name="Bansal K.C."/>
            <person name="Xu X."/>
            <person name="Edwards D."/>
            <person name="Zhang G."/>
            <person name="Kahl G."/>
            <person name="Gil J."/>
            <person name="Singh K.B."/>
            <person name="Datta S.K."/>
            <person name="Jackson S.A."/>
            <person name="Wang J."/>
            <person name="Cook D.R."/>
        </authorList>
    </citation>
    <scope>NUCLEOTIDE SEQUENCE [LARGE SCALE GENOMIC DNA]</scope>
    <source>
        <strain evidence="4">cv. CDC Frontier</strain>
    </source>
</reference>
<comment type="subcellular location">
    <subcellularLocation>
        <location evidence="1">Nucleus</location>
    </subcellularLocation>
</comment>
<dbReference type="eggNOG" id="KOG4675">
    <property type="taxonomic scope" value="Eukaryota"/>
</dbReference>
<sequence>MRLKKGSKVEILDNTQGFGAEWHCAHIVCGNGHSYKVQYDDIGKAKNNRVSRKAIRPCPPSIANIGCWKVNEIVEVYIAGSWKEATVLKYVSGDFYLVRLRGSNMELKVHKDDTRICQSWKNGQWIISPMGPAKSGVLKFSRNLISNNYKRMPEVQQAKNVCSPGLDASCIHLPSPPTLKRSSSHGSSHIEDYPRKKRAVLISETERLKAVSTAPSLEKVDAIAYPQNNMGEKYMHYSFINSTNQFYETRKENPCNITTLFPETIREPDYSCSNLSSVGSCSVLSGRGNEFFGDTLAGPCQSDEDTLRSDADSLDIEDANGFFCDRLAGVCESDEETCCSDAESLDVEDVDEGCTILPKEVVTKRIHRLELNAYHCTLEAMYASGPLSWEKEELLTNLRISLNISNDEHLTGIKNLVSGGQNF</sequence>
<dbReference type="RefSeq" id="XP_004501301.1">
    <property type="nucleotide sequence ID" value="XM_004501244.3"/>
</dbReference>
<dbReference type="PROSITE" id="PS51138">
    <property type="entry name" value="ENT"/>
    <property type="match status" value="1"/>
</dbReference>
<keyword evidence="2" id="KW-0539">Nucleus</keyword>
<proteinExistence type="predicted"/>
<dbReference type="PaxDb" id="3827-XP_004501301.1"/>
<dbReference type="GeneID" id="101515344"/>
<feature type="domain" description="ENT" evidence="3">
    <location>
        <begin position="362"/>
        <end position="423"/>
    </location>
</feature>
<organism evidence="4 5">
    <name type="scientific">Cicer arietinum</name>
    <name type="common">Chickpea</name>
    <name type="synonym">Garbanzo</name>
    <dbReference type="NCBI Taxonomy" id="3827"/>
    <lineage>
        <taxon>Eukaryota</taxon>
        <taxon>Viridiplantae</taxon>
        <taxon>Streptophyta</taxon>
        <taxon>Embryophyta</taxon>
        <taxon>Tracheophyta</taxon>
        <taxon>Spermatophyta</taxon>
        <taxon>Magnoliopsida</taxon>
        <taxon>eudicotyledons</taxon>
        <taxon>Gunneridae</taxon>
        <taxon>Pentapetalae</taxon>
        <taxon>rosids</taxon>
        <taxon>fabids</taxon>
        <taxon>Fabales</taxon>
        <taxon>Fabaceae</taxon>
        <taxon>Papilionoideae</taxon>
        <taxon>50 kb inversion clade</taxon>
        <taxon>NPAAA clade</taxon>
        <taxon>Hologalegina</taxon>
        <taxon>IRL clade</taxon>
        <taxon>Cicereae</taxon>
        <taxon>Cicer</taxon>
    </lineage>
</organism>
<reference evidence="5" key="2">
    <citation type="submission" date="2025-08" db="UniProtKB">
        <authorList>
            <consortium name="RefSeq"/>
        </authorList>
    </citation>
    <scope>IDENTIFICATION</scope>
    <source>
        <tissue evidence="5">Etiolated seedlings</tissue>
    </source>
</reference>
<gene>
    <name evidence="5" type="primary">LOC101515344</name>
</gene>
<dbReference type="InterPro" id="IPR005491">
    <property type="entry name" value="ENT_dom"/>
</dbReference>
<dbReference type="STRING" id="3827.A0A1S3E8I0"/>
<dbReference type="OrthoDB" id="663550at2759"/>
<dbReference type="PANTHER" id="PTHR31917">
    <property type="entry name" value="AGENET DOMAIN-CONTAINING PROTEIN-RELATED"/>
    <property type="match status" value="1"/>
</dbReference>
<dbReference type="InterPro" id="IPR036142">
    <property type="entry name" value="ENT_dom-like_sf"/>
</dbReference>
<dbReference type="Gene3D" id="1.10.1240.40">
    <property type="entry name" value="ENT domain"/>
    <property type="match status" value="1"/>
</dbReference>
<evidence type="ECO:0000313" key="4">
    <source>
        <dbReference type="Proteomes" id="UP000087171"/>
    </source>
</evidence>